<dbReference type="SMART" id="SM00748">
    <property type="entry name" value="HEPN"/>
    <property type="match status" value="1"/>
</dbReference>
<name>A0A2N1UNX5_9BACT</name>
<proteinExistence type="predicted"/>
<keyword evidence="2" id="KW-0238">DNA-binding</keyword>
<protein>
    <submittedName>
        <fullName evidence="2">DNA-binding protein</fullName>
    </submittedName>
</protein>
<reference evidence="2 3" key="1">
    <citation type="journal article" date="2017" name="ISME J.">
        <title>Potential for microbial H2 and metal transformations associated with novel bacteria and archaea in deep terrestrial subsurface sediments.</title>
        <authorList>
            <person name="Hernsdorf A.W."/>
            <person name="Amano Y."/>
            <person name="Miyakawa K."/>
            <person name="Ise K."/>
            <person name="Suzuki Y."/>
            <person name="Anantharaman K."/>
            <person name="Probst A."/>
            <person name="Burstein D."/>
            <person name="Thomas B.C."/>
            <person name="Banfield J.F."/>
        </authorList>
    </citation>
    <scope>NUCLEOTIDE SEQUENCE [LARGE SCALE GENOMIC DNA]</scope>
    <source>
        <strain evidence="2">HGW-Kuenenbacteria-1</strain>
    </source>
</reference>
<evidence type="ECO:0000259" key="1">
    <source>
        <dbReference type="PROSITE" id="PS50910"/>
    </source>
</evidence>
<feature type="domain" description="HEPN" evidence="1">
    <location>
        <begin position="15"/>
        <end position="121"/>
    </location>
</feature>
<dbReference type="AlphaFoldDB" id="A0A2N1UNX5"/>
<dbReference type="Gene3D" id="1.20.120.330">
    <property type="entry name" value="Nucleotidyltransferases domain 2"/>
    <property type="match status" value="1"/>
</dbReference>
<gene>
    <name evidence="2" type="ORF">CVV26_01005</name>
</gene>
<comment type="caution">
    <text evidence="2">The sequence shown here is derived from an EMBL/GenBank/DDBJ whole genome shotgun (WGS) entry which is preliminary data.</text>
</comment>
<dbReference type="PROSITE" id="PS50910">
    <property type="entry name" value="HEPN"/>
    <property type="match status" value="1"/>
</dbReference>
<dbReference type="Proteomes" id="UP000233414">
    <property type="component" value="Unassembled WGS sequence"/>
</dbReference>
<dbReference type="SUPFAM" id="SSF81593">
    <property type="entry name" value="Nucleotidyltransferase substrate binding subunit/domain"/>
    <property type="match status" value="1"/>
</dbReference>
<evidence type="ECO:0000313" key="2">
    <source>
        <dbReference type="EMBL" id="PKL72575.1"/>
    </source>
</evidence>
<dbReference type="InterPro" id="IPR007842">
    <property type="entry name" value="HEPN_dom"/>
</dbReference>
<sequence>MNNKNLIKAKEWFKIADNDFGFAKSSFEDKDEYYAQICFLFHQAIEKYLKGYLIAKGKIPQKTHDLAFLIEECKKINLKFKEFELECKEINKYYIPSRYPVHWIEVKKENTKKAFEAAENITKFIKENILY</sequence>
<dbReference type="GO" id="GO:0003677">
    <property type="term" value="F:DNA binding"/>
    <property type="evidence" value="ECO:0007669"/>
    <property type="project" value="UniProtKB-KW"/>
</dbReference>
<organism evidence="2 3">
    <name type="scientific">Candidatus Kuenenbacteria bacterium HGW-Kuenenbacteria-1</name>
    <dbReference type="NCBI Taxonomy" id="2013812"/>
    <lineage>
        <taxon>Bacteria</taxon>
        <taxon>Candidatus Kueneniibacteriota</taxon>
    </lineage>
</organism>
<dbReference type="EMBL" id="PGYQ01000002">
    <property type="protein sequence ID" value="PKL72575.1"/>
    <property type="molecule type" value="Genomic_DNA"/>
</dbReference>
<accession>A0A2N1UNX5</accession>
<evidence type="ECO:0000313" key="3">
    <source>
        <dbReference type="Proteomes" id="UP000233414"/>
    </source>
</evidence>
<dbReference type="Pfam" id="PF05168">
    <property type="entry name" value="HEPN"/>
    <property type="match status" value="1"/>
</dbReference>